<evidence type="ECO:0000313" key="19">
    <source>
        <dbReference type="Proteomes" id="UP001228044"/>
    </source>
</evidence>
<keyword evidence="5 16" id="KW-0479">Metal-binding</keyword>
<dbReference type="SUPFAM" id="SSF81653">
    <property type="entry name" value="Calcium ATPase, transduction domain A"/>
    <property type="match status" value="1"/>
</dbReference>
<dbReference type="Gene3D" id="3.40.50.1000">
    <property type="entry name" value="HAD superfamily/HAD-like"/>
    <property type="match status" value="1"/>
</dbReference>
<evidence type="ECO:0000256" key="4">
    <source>
        <dbReference type="ARBA" id="ARBA00022692"/>
    </source>
</evidence>
<feature type="transmembrane region" description="Helical" evidence="16">
    <location>
        <begin position="221"/>
        <end position="239"/>
    </location>
</feature>
<name>A0ABT8DYG8_9BURK</name>
<comment type="similarity">
    <text evidence="2 16">Belongs to the cation transport ATPase (P-type) (TC 3.A.3) family. Type IB subfamily.</text>
</comment>
<dbReference type="PROSITE" id="PS01229">
    <property type="entry name" value="COF_2"/>
    <property type="match status" value="1"/>
</dbReference>
<feature type="transmembrane region" description="Helical" evidence="16">
    <location>
        <begin position="245"/>
        <end position="265"/>
    </location>
</feature>
<dbReference type="Gene3D" id="2.70.150.10">
    <property type="entry name" value="Calcium-transporting ATPase, cytoplasmic transduction domain A"/>
    <property type="match status" value="1"/>
</dbReference>
<dbReference type="SFLD" id="SFLDF00027">
    <property type="entry name" value="p-type_atpase"/>
    <property type="match status" value="1"/>
</dbReference>
<dbReference type="PRINTS" id="PR00943">
    <property type="entry name" value="CUATPASE"/>
</dbReference>
<proteinExistence type="inferred from homology"/>
<evidence type="ECO:0000256" key="13">
    <source>
        <dbReference type="ARBA" id="ARBA00023008"/>
    </source>
</evidence>
<evidence type="ECO:0000256" key="1">
    <source>
        <dbReference type="ARBA" id="ARBA00004127"/>
    </source>
</evidence>
<dbReference type="PROSITE" id="PS00154">
    <property type="entry name" value="ATPASE_E1_E2"/>
    <property type="match status" value="1"/>
</dbReference>
<dbReference type="InterPro" id="IPR044492">
    <property type="entry name" value="P_typ_ATPase_HD_dom"/>
</dbReference>
<accession>A0ABT8DYG8</accession>
<keyword evidence="12 16" id="KW-1133">Transmembrane helix</keyword>
<feature type="domain" description="HMA" evidence="17">
    <location>
        <begin position="73"/>
        <end position="138"/>
    </location>
</feature>
<dbReference type="InterPro" id="IPR036412">
    <property type="entry name" value="HAD-like_sf"/>
</dbReference>
<keyword evidence="13" id="KW-0186">Copper</keyword>
<dbReference type="InterPro" id="IPR023299">
    <property type="entry name" value="ATPase_P-typ_cyto_dom_N"/>
</dbReference>
<feature type="transmembrane region" description="Helical" evidence="16">
    <location>
        <begin position="432"/>
        <end position="452"/>
    </location>
</feature>
<dbReference type="CDD" id="cd02094">
    <property type="entry name" value="P-type_ATPase_Cu-like"/>
    <property type="match status" value="1"/>
</dbReference>
<keyword evidence="10" id="KW-0460">Magnesium</keyword>
<feature type="transmembrane region" description="Helical" evidence="16">
    <location>
        <begin position="740"/>
        <end position="759"/>
    </location>
</feature>
<dbReference type="SUPFAM" id="SSF81665">
    <property type="entry name" value="Calcium ATPase, transmembrane domain M"/>
    <property type="match status" value="1"/>
</dbReference>
<evidence type="ECO:0000256" key="11">
    <source>
        <dbReference type="ARBA" id="ARBA00022967"/>
    </source>
</evidence>
<evidence type="ECO:0000256" key="10">
    <source>
        <dbReference type="ARBA" id="ARBA00022842"/>
    </source>
</evidence>
<dbReference type="SFLD" id="SFLDS00003">
    <property type="entry name" value="Haloacid_Dehalogenase"/>
    <property type="match status" value="1"/>
</dbReference>
<evidence type="ECO:0000256" key="12">
    <source>
        <dbReference type="ARBA" id="ARBA00022989"/>
    </source>
</evidence>
<protein>
    <submittedName>
        <fullName evidence="18">Heavy metal translocating P-type ATPase</fullName>
    </submittedName>
</protein>
<keyword evidence="9 16" id="KW-0067">ATP-binding</keyword>
<organism evidence="18 19">
    <name type="scientific">Roseateles violae</name>
    <dbReference type="NCBI Taxonomy" id="3058042"/>
    <lineage>
        <taxon>Bacteria</taxon>
        <taxon>Pseudomonadati</taxon>
        <taxon>Pseudomonadota</taxon>
        <taxon>Betaproteobacteria</taxon>
        <taxon>Burkholderiales</taxon>
        <taxon>Sphaerotilaceae</taxon>
        <taxon>Roseateles</taxon>
    </lineage>
</organism>
<keyword evidence="6" id="KW-0677">Repeat</keyword>
<sequence>MSSSTTHPLLTLPIDGMTCASCVKRVEKALKAVPGVQQANVNLATEAASVAGPAALPALNAAIEKAGFALRQQDLTLAVEGMTCASCVGRVEKALKKVPGVLEAEVNLATETARLRLLAGTGPAALLEAVARAGYQARPQHADGADAARPAWHSSGWPVLAAALLSLPLLLPMLAQPFGLHAMLPAWLQLALATPVQFWLGARFYRAGWAALRAGSGNMDLLVALGTSAAYGLSLWLMLRGHGAHALYFESAAVVITLVLLGKWLEARAKRQTTAAIRALQALQPDRARVLRDGAEQELPLAALRLGDTVLVRPGERIPVDGELLEGHSQVDESLITGESLPVDKAPGSRLVGGSVNGEGLLRLRCTALGAESTLARIARMVEQAQGHKAPIQRLVDRVSAVFVPVVIVIATLTLLGWGIGGGDWERALLNAVAVLVIACPCALGLATPAAIMAGTGVAARRGILIKDAEALERAHRVSLVAFDKTGTLTEGRPRLLALEGEPALLRLAAALQAGSEHPLARAVREAAQQRADLAVPAVTGLQAVPGRGLRGQVEGQDLALGSSRYMQELGVDLAALQARAQALQDEGRSVSWLAAPGEVPRLIGLLAFGDALKPEAAAAVAELHAQGIRTALISGDNRGAAERVARELGIDEVRAEVLPQDKARIVGELRAGGRVVAMVGDGINDAPALAAADVGLAMATGTEVAMAAAGVTLMRGNPALVADAIAISRRSYAKIRQNLFWAFFYNLVGIPLAALGLLNPMLAGAAMALSSVSVVGNALLLTRWQGRAA</sequence>
<evidence type="ECO:0000256" key="8">
    <source>
        <dbReference type="ARBA" id="ARBA00022796"/>
    </source>
</evidence>
<reference evidence="18 19" key="1">
    <citation type="submission" date="2023-06" db="EMBL/GenBank/DDBJ databases">
        <title>Pelomonas sp. PFR6 16S ribosomal RNA gene Genome sequencing and assembly.</title>
        <authorList>
            <person name="Woo H."/>
        </authorList>
    </citation>
    <scope>NUCLEOTIDE SEQUENCE [LARGE SCALE GENOMIC DNA]</scope>
    <source>
        <strain evidence="18 19">PFR6</strain>
    </source>
</reference>
<dbReference type="NCBIfam" id="TIGR01494">
    <property type="entry name" value="ATPase_P-type"/>
    <property type="match status" value="1"/>
</dbReference>
<dbReference type="InterPro" id="IPR006122">
    <property type="entry name" value="HMA_Cu_ion-bd"/>
</dbReference>
<dbReference type="InterPro" id="IPR008250">
    <property type="entry name" value="ATPase_P-typ_transduc_dom_A_sf"/>
</dbReference>
<dbReference type="RefSeq" id="WP_290360902.1">
    <property type="nucleotide sequence ID" value="NZ_JAUHHC010000005.1"/>
</dbReference>
<evidence type="ECO:0000256" key="7">
    <source>
        <dbReference type="ARBA" id="ARBA00022741"/>
    </source>
</evidence>
<keyword evidence="8" id="KW-0187">Copper transport</keyword>
<feature type="transmembrane region" description="Helical" evidence="16">
    <location>
        <begin position="399"/>
        <end position="420"/>
    </location>
</feature>
<keyword evidence="19" id="KW-1185">Reference proteome</keyword>
<dbReference type="InterPro" id="IPR023214">
    <property type="entry name" value="HAD_sf"/>
</dbReference>
<dbReference type="Pfam" id="PF00702">
    <property type="entry name" value="Hydrolase"/>
    <property type="match status" value="1"/>
</dbReference>
<dbReference type="InterPro" id="IPR023298">
    <property type="entry name" value="ATPase_P-typ_TM_dom_sf"/>
</dbReference>
<keyword evidence="11" id="KW-1278">Translocase</keyword>
<dbReference type="InterPro" id="IPR036163">
    <property type="entry name" value="HMA_dom_sf"/>
</dbReference>
<dbReference type="EMBL" id="JAUHHC010000005">
    <property type="protein sequence ID" value="MDN3922606.1"/>
    <property type="molecule type" value="Genomic_DNA"/>
</dbReference>
<comment type="caution">
    <text evidence="18">The sequence shown here is derived from an EMBL/GenBank/DDBJ whole genome shotgun (WGS) entry which is preliminary data.</text>
</comment>
<dbReference type="Pfam" id="PF00403">
    <property type="entry name" value="HMA"/>
    <property type="match status" value="2"/>
</dbReference>
<evidence type="ECO:0000256" key="3">
    <source>
        <dbReference type="ARBA" id="ARBA00022448"/>
    </source>
</evidence>
<dbReference type="NCBIfam" id="TIGR01511">
    <property type="entry name" value="ATPase-IB1_Cu"/>
    <property type="match status" value="1"/>
</dbReference>
<feature type="domain" description="HMA" evidence="17">
    <location>
        <begin position="8"/>
        <end position="71"/>
    </location>
</feature>
<dbReference type="PRINTS" id="PR00119">
    <property type="entry name" value="CATATPASE"/>
</dbReference>
<dbReference type="PROSITE" id="PS01047">
    <property type="entry name" value="HMA_1"/>
    <property type="match status" value="2"/>
</dbReference>
<evidence type="ECO:0000313" key="18">
    <source>
        <dbReference type="EMBL" id="MDN3922606.1"/>
    </source>
</evidence>
<dbReference type="InterPro" id="IPR018303">
    <property type="entry name" value="ATPase_P-typ_P_site"/>
</dbReference>
<dbReference type="SUPFAM" id="SSF55008">
    <property type="entry name" value="HMA, heavy metal-associated domain"/>
    <property type="match status" value="2"/>
</dbReference>
<dbReference type="InterPro" id="IPR017969">
    <property type="entry name" value="Heavy-metal-associated_CS"/>
</dbReference>
<dbReference type="InterPro" id="IPR027256">
    <property type="entry name" value="P-typ_ATPase_IB"/>
</dbReference>
<evidence type="ECO:0000256" key="9">
    <source>
        <dbReference type="ARBA" id="ARBA00022840"/>
    </source>
</evidence>
<dbReference type="InterPro" id="IPR001757">
    <property type="entry name" value="P_typ_ATPase"/>
</dbReference>
<keyword evidence="7 16" id="KW-0547">Nucleotide-binding</keyword>
<evidence type="ECO:0000259" key="17">
    <source>
        <dbReference type="PROSITE" id="PS50846"/>
    </source>
</evidence>
<feature type="transmembrane region" description="Helical" evidence="16">
    <location>
        <begin position="765"/>
        <end position="783"/>
    </location>
</feature>
<keyword evidence="3" id="KW-0813">Transport</keyword>
<keyword evidence="14" id="KW-0406">Ion transport</keyword>
<dbReference type="SUPFAM" id="SSF56784">
    <property type="entry name" value="HAD-like"/>
    <property type="match status" value="1"/>
</dbReference>
<dbReference type="PANTHER" id="PTHR43520">
    <property type="entry name" value="ATP7, ISOFORM B"/>
    <property type="match status" value="1"/>
</dbReference>
<dbReference type="PANTHER" id="PTHR43520:SF8">
    <property type="entry name" value="P-TYPE CU(+) TRANSPORTER"/>
    <property type="match status" value="1"/>
</dbReference>
<dbReference type="PROSITE" id="PS50846">
    <property type="entry name" value="HMA_2"/>
    <property type="match status" value="2"/>
</dbReference>
<dbReference type="NCBIfam" id="TIGR01525">
    <property type="entry name" value="ATPase-IB_hvy"/>
    <property type="match status" value="1"/>
</dbReference>
<evidence type="ECO:0000256" key="5">
    <source>
        <dbReference type="ARBA" id="ARBA00022723"/>
    </source>
</evidence>
<dbReference type="Gene3D" id="3.40.1110.10">
    <property type="entry name" value="Calcium-transporting ATPase, cytoplasmic domain N"/>
    <property type="match status" value="1"/>
</dbReference>
<dbReference type="Pfam" id="PF00122">
    <property type="entry name" value="E1-E2_ATPase"/>
    <property type="match status" value="1"/>
</dbReference>
<evidence type="ECO:0000256" key="6">
    <source>
        <dbReference type="ARBA" id="ARBA00022737"/>
    </source>
</evidence>
<evidence type="ECO:0000256" key="14">
    <source>
        <dbReference type="ARBA" id="ARBA00023065"/>
    </source>
</evidence>
<feature type="transmembrane region" description="Helical" evidence="16">
    <location>
        <begin position="181"/>
        <end position="200"/>
    </location>
</feature>
<dbReference type="CDD" id="cd00371">
    <property type="entry name" value="HMA"/>
    <property type="match status" value="2"/>
</dbReference>
<evidence type="ECO:0000256" key="15">
    <source>
        <dbReference type="ARBA" id="ARBA00023136"/>
    </source>
</evidence>
<keyword evidence="15 16" id="KW-0472">Membrane</keyword>
<dbReference type="InterPro" id="IPR006121">
    <property type="entry name" value="HMA_dom"/>
</dbReference>
<dbReference type="NCBIfam" id="TIGR00003">
    <property type="entry name" value="copper ion binding protein"/>
    <property type="match status" value="1"/>
</dbReference>
<keyword evidence="4 16" id="KW-0812">Transmembrane</keyword>
<dbReference type="Gene3D" id="3.30.70.100">
    <property type="match status" value="2"/>
</dbReference>
<dbReference type="SFLD" id="SFLDG00002">
    <property type="entry name" value="C1.7:_P-type_atpase_like"/>
    <property type="match status" value="1"/>
</dbReference>
<evidence type="ECO:0000256" key="2">
    <source>
        <dbReference type="ARBA" id="ARBA00006024"/>
    </source>
</evidence>
<dbReference type="InterPro" id="IPR059000">
    <property type="entry name" value="ATPase_P-type_domA"/>
</dbReference>
<keyword evidence="16" id="KW-1003">Cell membrane</keyword>
<comment type="subcellular location">
    <subcellularLocation>
        <location evidence="16">Cell membrane</location>
    </subcellularLocation>
    <subcellularLocation>
        <location evidence="1">Endomembrane system</location>
        <topology evidence="1">Multi-pass membrane protein</topology>
    </subcellularLocation>
</comment>
<evidence type="ECO:0000256" key="16">
    <source>
        <dbReference type="RuleBase" id="RU362081"/>
    </source>
</evidence>
<gene>
    <name evidence="18" type="ORF">QWJ38_20130</name>
</gene>
<dbReference type="Proteomes" id="UP001228044">
    <property type="component" value="Unassembled WGS sequence"/>
</dbReference>